<protein>
    <submittedName>
        <fullName evidence="3">Phosphotransferase</fullName>
    </submittedName>
</protein>
<reference evidence="3" key="1">
    <citation type="submission" date="2024-05" db="EMBL/GenBank/DDBJ databases">
        <authorList>
            <person name="Yu L."/>
        </authorList>
    </citation>
    <scope>NUCLEOTIDE SEQUENCE</scope>
    <source>
        <strain evidence="3">G08B096</strain>
    </source>
</reference>
<sequence>MATAAVPGLEVRAAAPHTRGAQGGFDAVLLRDADGRHLVIRVPRSQAAETEQSADLVALRALTPGIRSRLPFDVPDFVGQAPIDGTRAVVTEYVPGDARSADELTAESRLAESVGLAVAAIHALPSGFVADAGLPRRSAAECRDDAIALIGRAADTGRLPAALLRRWEQAADDAALWRFEPTVVNGSLSADSILVAGEHVTGIIGWSQLAVGDPAQDLHWLLTSRGAAADRALEAYLVARDGGADEHLPRRALLHAELELARWLLHGVDTHDDTIIADAVGLLDGLVSSVHDQSSEPLAAETGPILTVGDVERLLDETPRDHVPREAGGALLTDAYDFSDLQRVGDEAPVGDLTAPIPLDLSDWGDAAPRDGDAPPGAVTGADDPARSEDAGGDADRGDAATGDRDRDATGGSARQGDGRASGEGRGPSAAASGS</sequence>
<evidence type="ECO:0000313" key="3">
    <source>
        <dbReference type="EMBL" id="XBX83514.1"/>
    </source>
</evidence>
<accession>A0AAU7WA19</accession>
<dbReference type="RefSeq" id="WP_350349516.1">
    <property type="nucleotide sequence ID" value="NZ_CP158374.1"/>
</dbReference>
<dbReference type="InterPro" id="IPR002575">
    <property type="entry name" value="Aminoglycoside_PTrfase"/>
</dbReference>
<dbReference type="SUPFAM" id="SSF56112">
    <property type="entry name" value="Protein kinase-like (PK-like)"/>
    <property type="match status" value="1"/>
</dbReference>
<gene>
    <name evidence="3" type="ORF">ABIQ69_06260</name>
</gene>
<evidence type="ECO:0000259" key="2">
    <source>
        <dbReference type="Pfam" id="PF01636"/>
    </source>
</evidence>
<feature type="region of interest" description="Disordered" evidence="1">
    <location>
        <begin position="348"/>
        <end position="435"/>
    </location>
</feature>
<dbReference type="InterPro" id="IPR051678">
    <property type="entry name" value="AGP_Transferase"/>
</dbReference>
<dbReference type="Pfam" id="PF01636">
    <property type="entry name" value="APH"/>
    <property type="match status" value="1"/>
</dbReference>
<proteinExistence type="predicted"/>
<feature type="compositionally biased region" description="Basic and acidic residues" evidence="1">
    <location>
        <begin position="384"/>
        <end position="409"/>
    </location>
</feature>
<evidence type="ECO:0000256" key="1">
    <source>
        <dbReference type="SAM" id="MobiDB-lite"/>
    </source>
</evidence>
<name>A0AAU7WA19_9MICO</name>
<organism evidence="3">
    <name type="scientific">Agromyces sp. G08B096</name>
    <dbReference type="NCBI Taxonomy" id="3156399"/>
    <lineage>
        <taxon>Bacteria</taxon>
        <taxon>Bacillati</taxon>
        <taxon>Actinomycetota</taxon>
        <taxon>Actinomycetes</taxon>
        <taxon>Micrococcales</taxon>
        <taxon>Microbacteriaceae</taxon>
        <taxon>Agromyces</taxon>
    </lineage>
</organism>
<dbReference type="AlphaFoldDB" id="A0AAU7WA19"/>
<feature type="domain" description="Aminoglycoside phosphotransferase" evidence="2">
    <location>
        <begin position="21"/>
        <end position="248"/>
    </location>
</feature>
<dbReference type="PANTHER" id="PTHR21310">
    <property type="entry name" value="AMINOGLYCOSIDE PHOSPHOTRANSFERASE-RELATED-RELATED"/>
    <property type="match status" value="1"/>
</dbReference>
<dbReference type="InterPro" id="IPR011009">
    <property type="entry name" value="Kinase-like_dom_sf"/>
</dbReference>
<dbReference type="EMBL" id="CP158374">
    <property type="protein sequence ID" value="XBX83514.1"/>
    <property type="molecule type" value="Genomic_DNA"/>
</dbReference>
<dbReference type="Gene3D" id="3.90.1200.10">
    <property type="match status" value="1"/>
</dbReference>